<protein>
    <submittedName>
        <fullName evidence="1">Uncharacterized protein</fullName>
    </submittedName>
</protein>
<gene>
    <name evidence="1" type="ORF">RHMOL_Rhmol04G0021700</name>
</gene>
<organism evidence="1 2">
    <name type="scientific">Rhododendron molle</name>
    <name type="common">Chinese azalea</name>
    <name type="synonym">Azalea mollis</name>
    <dbReference type="NCBI Taxonomy" id="49168"/>
    <lineage>
        <taxon>Eukaryota</taxon>
        <taxon>Viridiplantae</taxon>
        <taxon>Streptophyta</taxon>
        <taxon>Embryophyta</taxon>
        <taxon>Tracheophyta</taxon>
        <taxon>Spermatophyta</taxon>
        <taxon>Magnoliopsida</taxon>
        <taxon>eudicotyledons</taxon>
        <taxon>Gunneridae</taxon>
        <taxon>Pentapetalae</taxon>
        <taxon>asterids</taxon>
        <taxon>Ericales</taxon>
        <taxon>Ericaceae</taxon>
        <taxon>Ericoideae</taxon>
        <taxon>Rhodoreae</taxon>
        <taxon>Rhododendron</taxon>
    </lineage>
</organism>
<accession>A0ACC0NW68</accession>
<name>A0ACC0NW68_RHOML</name>
<dbReference type="EMBL" id="CM046391">
    <property type="protein sequence ID" value="KAI8557587.1"/>
    <property type="molecule type" value="Genomic_DNA"/>
</dbReference>
<comment type="caution">
    <text evidence="1">The sequence shown here is derived from an EMBL/GenBank/DDBJ whole genome shotgun (WGS) entry which is preliminary data.</text>
</comment>
<evidence type="ECO:0000313" key="1">
    <source>
        <dbReference type="EMBL" id="KAI8557587.1"/>
    </source>
</evidence>
<proteinExistence type="predicted"/>
<sequence length="69" mass="7762">MIFIPLADSITKPTARCELCGKRAFFTLRKIGESDEIDRWFGCLYARVSLALCQWTISCGSSIECPKTL</sequence>
<dbReference type="Proteomes" id="UP001062846">
    <property type="component" value="Chromosome 4"/>
</dbReference>
<reference evidence="1" key="1">
    <citation type="submission" date="2022-02" db="EMBL/GenBank/DDBJ databases">
        <title>Plant Genome Project.</title>
        <authorList>
            <person name="Zhang R.-G."/>
        </authorList>
    </citation>
    <scope>NUCLEOTIDE SEQUENCE</scope>
    <source>
        <strain evidence="1">AT1</strain>
    </source>
</reference>
<keyword evidence="2" id="KW-1185">Reference proteome</keyword>
<evidence type="ECO:0000313" key="2">
    <source>
        <dbReference type="Proteomes" id="UP001062846"/>
    </source>
</evidence>